<dbReference type="InterPro" id="IPR025110">
    <property type="entry name" value="AMP-bd_C"/>
</dbReference>
<dbReference type="SUPFAM" id="SSF56801">
    <property type="entry name" value="Acetyl-CoA synthetase-like"/>
    <property type="match status" value="3"/>
</dbReference>
<dbReference type="FunFam" id="3.30.300.30:FF:000010">
    <property type="entry name" value="Enterobactin synthetase component F"/>
    <property type="match status" value="3"/>
</dbReference>
<reference evidence="6 7" key="1">
    <citation type="submission" date="2019-03" db="EMBL/GenBank/DDBJ databases">
        <title>Draft Genome Sequence of Duganella callidus sp. nov., a Novel Duganella Species Isolated from Cultivated Soil.</title>
        <authorList>
            <person name="Raths R."/>
            <person name="Peta V."/>
            <person name="Bucking H."/>
        </authorList>
    </citation>
    <scope>NUCLEOTIDE SEQUENCE [LARGE SCALE GENOMIC DNA]</scope>
    <source>
        <strain evidence="6 7">DN04</strain>
    </source>
</reference>
<dbReference type="Gene3D" id="3.30.300.30">
    <property type="match status" value="3"/>
</dbReference>
<dbReference type="Gene3D" id="3.30.559.30">
    <property type="entry name" value="Nonribosomal peptide synthetase, condensation domain"/>
    <property type="match status" value="3"/>
</dbReference>
<feature type="domain" description="Carrier" evidence="5">
    <location>
        <begin position="3130"/>
        <end position="3205"/>
    </location>
</feature>
<evidence type="ECO:0000259" key="5">
    <source>
        <dbReference type="PROSITE" id="PS50075"/>
    </source>
</evidence>
<evidence type="ECO:0000256" key="3">
    <source>
        <dbReference type="ARBA" id="ARBA00022450"/>
    </source>
</evidence>
<dbReference type="NCBIfam" id="NF003417">
    <property type="entry name" value="PRK04813.1"/>
    <property type="match status" value="4"/>
</dbReference>
<keyword evidence="3" id="KW-0596">Phosphopantetheine</keyword>
<dbReference type="InterPro" id="IPR036736">
    <property type="entry name" value="ACP-like_sf"/>
</dbReference>
<dbReference type="CDD" id="cd19531">
    <property type="entry name" value="LCL_NRPS-like"/>
    <property type="match status" value="2"/>
</dbReference>
<dbReference type="FunFam" id="3.40.50.980:FF:000001">
    <property type="entry name" value="Non-ribosomal peptide synthetase"/>
    <property type="match status" value="3"/>
</dbReference>
<dbReference type="InterPro" id="IPR000873">
    <property type="entry name" value="AMP-dep_synth/lig_dom"/>
</dbReference>
<dbReference type="OrthoDB" id="6297021at2"/>
<dbReference type="Pfam" id="PF13193">
    <property type="entry name" value="AMP-binding_C"/>
    <property type="match status" value="3"/>
</dbReference>
<dbReference type="PROSITE" id="PS00455">
    <property type="entry name" value="AMP_BINDING"/>
    <property type="match status" value="3"/>
</dbReference>
<dbReference type="InterPro" id="IPR023213">
    <property type="entry name" value="CAT-like_dom_sf"/>
</dbReference>
<proteinExistence type="inferred from homology"/>
<dbReference type="PANTHER" id="PTHR45527">
    <property type="entry name" value="NONRIBOSOMAL PEPTIDE SYNTHETASE"/>
    <property type="match status" value="1"/>
</dbReference>
<dbReference type="FunFam" id="3.40.50.12780:FF:000012">
    <property type="entry name" value="Non-ribosomal peptide synthetase"/>
    <property type="match status" value="3"/>
</dbReference>
<comment type="cofactor">
    <cofactor evidence="1">
        <name>pantetheine 4'-phosphate</name>
        <dbReference type="ChEBI" id="CHEBI:47942"/>
    </cofactor>
</comment>
<evidence type="ECO:0000313" key="6">
    <source>
        <dbReference type="EMBL" id="TFW31228.1"/>
    </source>
</evidence>
<dbReference type="Pfam" id="PF00550">
    <property type="entry name" value="PP-binding"/>
    <property type="match status" value="3"/>
</dbReference>
<dbReference type="Gene3D" id="3.30.559.10">
    <property type="entry name" value="Chloramphenicol acetyltransferase-like domain"/>
    <property type="match status" value="3"/>
</dbReference>
<dbReference type="Gene3D" id="1.10.1200.10">
    <property type="entry name" value="ACP-like"/>
    <property type="match status" value="3"/>
</dbReference>
<organism evidence="6 7">
    <name type="scientific">Duganella callida</name>
    <dbReference type="NCBI Taxonomy" id="2561932"/>
    <lineage>
        <taxon>Bacteria</taxon>
        <taxon>Pseudomonadati</taxon>
        <taxon>Pseudomonadota</taxon>
        <taxon>Betaproteobacteria</taxon>
        <taxon>Burkholderiales</taxon>
        <taxon>Oxalobacteraceae</taxon>
        <taxon>Telluria group</taxon>
        <taxon>Duganella</taxon>
    </lineage>
</organism>
<comment type="caution">
    <text evidence="6">The sequence shown here is derived from an EMBL/GenBank/DDBJ whole genome shotgun (WGS) entry which is preliminary data.</text>
</comment>
<dbReference type="Pfam" id="PF00501">
    <property type="entry name" value="AMP-binding"/>
    <property type="match status" value="3"/>
</dbReference>
<feature type="domain" description="Carrier" evidence="5">
    <location>
        <begin position="994"/>
        <end position="1069"/>
    </location>
</feature>
<dbReference type="InterPro" id="IPR020806">
    <property type="entry name" value="PKS_PP-bd"/>
</dbReference>
<accession>A0A4Y9T068</accession>
<comment type="similarity">
    <text evidence="2">Belongs to the ATP-dependent AMP-binding enzyme family.</text>
</comment>
<dbReference type="Pfam" id="PF00668">
    <property type="entry name" value="Condensation"/>
    <property type="match status" value="3"/>
</dbReference>
<dbReference type="FunFam" id="3.30.559.10:FF:000012">
    <property type="entry name" value="Non-ribosomal peptide synthetase"/>
    <property type="match status" value="2"/>
</dbReference>
<feature type="domain" description="Carrier" evidence="5">
    <location>
        <begin position="2064"/>
        <end position="2139"/>
    </location>
</feature>
<dbReference type="SMART" id="SM00823">
    <property type="entry name" value="PKS_PP"/>
    <property type="match status" value="3"/>
</dbReference>
<gene>
    <name evidence="6" type="ORF">E4L98_00595</name>
</gene>
<name>A0A4Y9T068_9BURK</name>
<dbReference type="SUPFAM" id="SSF47336">
    <property type="entry name" value="ACP-like"/>
    <property type="match status" value="3"/>
</dbReference>
<dbReference type="PROSITE" id="PS00012">
    <property type="entry name" value="PHOSPHOPANTETHEINE"/>
    <property type="match status" value="2"/>
</dbReference>
<dbReference type="GO" id="GO:0031177">
    <property type="term" value="F:phosphopantetheine binding"/>
    <property type="evidence" value="ECO:0007669"/>
    <property type="project" value="InterPro"/>
</dbReference>
<dbReference type="InterPro" id="IPR006162">
    <property type="entry name" value="Ppantetheine_attach_site"/>
</dbReference>
<evidence type="ECO:0000256" key="2">
    <source>
        <dbReference type="ARBA" id="ARBA00006432"/>
    </source>
</evidence>
<dbReference type="CDD" id="cd12117">
    <property type="entry name" value="A_NRPS_Srf_like"/>
    <property type="match status" value="2"/>
</dbReference>
<dbReference type="NCBIfam" id="TIGR01733">
    <property type="entry name" value="AA-adenyl-dom"/>
    <property type="match status" value="3"/>
</dbReference>
<dbReference type="RefSeq" id="WP_135199624.1">
    <property type="nucleotide sequence ID" value="NZ_SPVG01000007.1"/>
</dbReference>
<dbReference type="EMBL" id="SPVG01000007">
    <property type="protein sequence ID" value="TFW31228.1"/>
    <property type="molecule type" value="Genomic_DNA"/>
</dbReference>
<evidence type="ECO:0000313" key="7">
    <source>
        <dbReference type="Proteomes" id="UP000297729"/>
    </source>
</evidence>
<dbReference type="GO" id="GO:0005829">
    <property type="term" value="C:cytosol"/>
    <property type="evidence" value="ECO:0007669"/>
    <property type="project" value="TreeGrafter"/>
</dbReference>
<dbReference type="SUPFAM" id="SSF52777">
    <property type="entry name" value="CoA-dependent acyltransferases"/>
    <property type="match status" value="6"/>
</dbReference>
<dbReference type="InterPro" id="IPR001242">
    <property type="entry name" value="Condensation_dom"/>
</dbReference>
<sequence length="3239" mass="352460">MSDTDSSQQLSPLSSVQQVIWLDQALHPELPLYNIGMAWHIRGQVRADVLQQAIHQVALANDALRLALREEQGIALQYFPASVAIPLPVVDFSGPDADAEARAYMEHAFRRSFDLSKDLLWDTRLVRTESECYWFNCFHHLATDGWGVTNMLHAVAAAYNRLLADPQAQTEAGPSYLEFVADDRAYLDSPRYERDRAFWCERYAHLPAPLFPQPDEGASGQLALSEQVRWNVPRAQFDRYNEFAAAKGHGITHLILAALGAYFARIQDAEEVVIGVTVHNRATARQKQTIGMFSSASPVGVRVDPAQPFGALLDEVAAELRRCYRHQRFPIAEINRHLKLAQNGRRQLFDITLSNLMFNTCGELGGAAARLIPMDNGYEHAPLAVVIRNHHPGEDVIIDFNYNTALFSHGEVQKMQTRIALLIEAAVADAQTPVAKLPLMYEQERRQLLVEFNATEAAWPRGELIHQLFEAQAAACPQAVALAWQDRTVRYGELNARANRLAHHLRQLGAAPDQRIAICLERGVAMIEAVLAVWKAGAAYVPLDPAYPPERLDYMLADAEPVALITQQSLRALVPTTLPTVLVDDADAALAACADTDPSPVGLQASDLAYVIYTSGSSGQPKGVMNHHRGLCNLAHALIRLFGVTPRSNVLQFVSFSFDVCVSEIVMALCSGARLQLAPAHELMPGEPLAQTLRQHAITHVSLPMAALAALPREAALGQLQALIVGGEALPPALAAHWGSRYRLFNAYGPTEATVCATAYLCAAGPAATPASAPGAIADSTIARAAEVPAIAAASGATPIGRPLANTRIHILDRQLQPVPIGVAGELYIGGEGVARGYLKRPELSAERFIADPFNGQPQARLYKTGDLARWLPDGNIEFIGRNDFQVKIRGFRVEPGEIEARLAACAGVREVVVVARAVADGDRRLVAYVAAQPDVRLEPAALRAALAHDLADYMIPSAFVLLDALPRTPNGKLDRHHLPAPGQAAVVARAYAAPQGETETTVAGIWQTLLKLERVGRDDHFFELGGHSLLAAQLTAHVRQQLGREVNLRTLFQQPTLAAFAAVVGAAPASVHHRVTAADDSRPLPLSFAQQGLWFLDQLDHAAGAAYHMPAALRLQGRLDRQALQAALDRIVARHASLRTRFGDADGETVQIIAAPDAGFALLTHDLSHLSGHERDYAVQRLADDEAIQRFDLTAGPLIRGQLLRLAQDEHVLLITQHHIISDGWSIGVLVREISVLYAAFSQGEADPLPPLAIQYADYAAWQRGWLQGDVLARQSAFWQEQLSGAPALLELPADRPRPAQQSYAGGAVTLRFDAELTAALKALGQRHGATLFMTLLAGWAALLSRLSGQDDVVIGTPVANRPRAELEGMIGYFVNTLALRVRLEDDPSVAQLLARVKAHTLGAYEHQELPFEQVVEAVQPVRSMSHSPLFQALINLDNAPGDRTLHLRDLDIEMLEPAHITTHFDLSLALSHKELDSGAVLEGYIEYASDLFDAATIQRLAVHLETLLRAMTADDSATVSRLALLTAGQQQQLLTAFNDTARDYPDYKLIHQLFEEQAEIRPYAVAMVYQGERLGYDEVNRHANRLAHQLRAMGVQPDDRVAICMERSSAMLIGWLGILKAGAAYVPLDPGYPADRLAFMIDDCAPAVILTESAQASLLPPGDVPLFVTDAPAGLQALAARPDTNIGADAIGLSAAHLAYVVYTSGSTGMPKGVMIEHRNVLQLVINEPCVDINPQSCMVYCANPAFDASTWEVWGALLNGAKLLIVTQDELLEPVAFGRLLAREGATILQLTAGLFHQYAEPLALAFSRLDYLLFGGDKANLTTVAQVFRDSRPRHLVHTYGPTETTTFTATFEVNETIARAHVLPIGRPIANTRLYILDRHHQPAPVGVAGELYIGGAGVARGYLNRDALTAERFVADRFSGVPGARLYKTGDLARWLPDGNVEFIGRNDFQVKIRGFRIELGEIETRLAACFGVKEALVLAHQDAGGDKRLIAYLTAQNGATLEAASLRTQLAQHLADFMLPSAFVLIEHFPLTPNGKVDRRALPVPEQAALAQRAYEAPQGAIETALAAIWQSMFKIERVGRHDHFFELGGHSLLAVQLMARLRQQLGRDVSLRTLFQQPVLSAFAAAVAGAGDAVQSAIVPVPRTEPLALSHAQQRLWFLDRLDSAAGAAYHMPAALRLRGRLDKTALKAALDRIVARHEILRTTFAETGGQTVQLIAAPDAGFSLNERDLSQLPGYERERALADIGAEEAARRFDLSAGPLARGQLLRLADDDHALLITQHHIISDGWSMSVLLRELSALYAAFSQGNPDPLPPLALQYADYAAWQRGWLQETAVRAQGVFWKRQLHGAPTLLELPTDRPRPARQSYAGGSVSLTLDASLTSGLKSLSQQHGTTLFMTLLAGWAALLARLSGQDDVVIGTPVANRQRTETESLIGFFVNTLALRVRLQDGVNVAQLLAQVKADTLAAYEHQDLPFEQVVEAVQPARSMGYSPLFQVALNLDSGIGEDGLQLPGLEAGTIAQAHATTRFDLSLMLKDEGDIITGEIEYASDLFDESTIQRYAMHLDTLLASMVANDAMAVSRLPILTAAQRRLVLLSFNDTARDYPQDKLIHQLFEHQAELRPDATAVVYEGVTLSYAELNRRANQLAHHLRGLGVRPDDRIAICMERSSEMVVGWLGILKAGAAYVPLESSSPADRLAAMLTDSAPVALLTQTSLSGRLPAAGVRTIVIDSAADAAAIAAQPQFNLDAAQIGLASHHLAYVIYTSGSTGVPKGVMVEHRNVVQLVINNSFADIGPDDCIVHCANPAFDASTWEVWCGLLNGAHVLVVPQAVLLDPEQFTSTLTEGGATATFMTIALFNQYAQAMEALLPSMRYVLFGGEKTDLSRIKQVARHAAPQHFVHCYGPTETTTFATTFDIPGIEDDAYTLPIGAPLANAQVYIVDSHMQPVPVGVAGEMYIGGAGVARGYLNRPELTAERFVADPFSRRPDARLYKTGDVARWLADGNIEFIGRNDFQVKIRGFRIEPGEIEARLMACDGVREALVLMREDQPGDKRLVAYLTAQPGAVLAGGDLRQQLSAHLADYMLPSAFVVLDVFPLNANGKIDRKALPAPDPSASVAQEYEAPASDTEQVLAAIWQELLGLERVGRHDNFFELGGHSLMAVQLLGRVRESCQVELSLTDLFANPVLSRLADAITTLQFARFMGEEMEQMKNELGNLSESELLAILNEETQK</sequence>
<dbReference type="Gene3D" id="2.30.38.10">
    <property type="entry name" value="Luciferase, Domain 3"/>
    <property type="match status" value="3"/>
</dbReference>
<dbReference type="Gene3D" id="3.40.50.980">
    <property type="match status" value="6"/>
</dbReference>
<dbReference type="GO" id="GO:0003824">
    <property type="term" value="F:catalytic activity"/>
    <property type="evidence" value="ECO:0007669"/>
    <property type="project" value="InterPro"/>
</dbReference>
<dbReference type="InterPro" id="IPR009081">
    <property type="entry name" value="PP-bd_ACP"/>
</dbReference>
<dbReference type="FunFam" id="1.10.1200.10:FF:000005">
    <property type="entry name" value="Nonribosomal peptide synthetase 1"/>
    <property type="match status" value="1"/>
</dbReference>
<dbReference type="PANTHER" id="PTHR45527:SF1">
    <property type="entry name" value="FATTY ACID SYNTHASE"/>
    <property type="match status" value="1"/>
</dbReference>
<dbReference type="GO" id="GO:0072330">
    <property type="term" value="P:monocarboxylic acid biosynthetic process"/>
    <property type="evidence" value="ECO:0007669"/>
    <property type="project" value="UniProtKB-ARBA"/>
</dbReference>
<dbReference type="InterPro" id="IPR045851">
    <property type="entry name" value="AMP-bd_C_sf"/>
</dbReference>
<evidence type="ECO:0000256" key="1">
    <source>
        <dbReference type="ARBA" id="ARBA00001957"/>
    </source>
</evidence>
<dbReference type="GO" id="GO:0044550">
    <property type="term" value="P:secondary metabolite biosynthetic process"/>
    <property type="evidence" value="ECO:0007669"/>
    <property type="project" value="UniProtKB-ARBA"/>
</dbReference>
<dbReference type="FunFam" id="2.30.38.10:FF:000001">
    <property type="entry name" value="Non-ribosomal peptide synthetase PvdI"/>
    <property type="match status" value="3"/>
</dbReference>
<dbReference type="FunFam" id="1.10.1200.10:FF:000016">
    <property type="entry name" value="Non-ribosomal peptide synthase"/>
    <property type="match status" value="2"/>
</dbReference>
<keyword evidence="4" id="KW-0597">Phosphoprotein</keyword>
<dbReference type="Proteomes" id="UP000297729">
    <property type="component" value="Unassembled WGS sequence"/>
</dbReference>
<evidence type="ECO:0000256" key="4">
    <source>
        <dbReference type="ARBA" id="ARBA00022553"/>
    </source>
</evidence>
<dbReference type="FunFam" id="3.30.559.30:FF:000001">
    <property type="entry name" value="Non-ribosomal peptide synthetase"/>
    <property type="match status" value="2"/>
</dbReference>
<dbReference type="InterPro" id="IPR020845">
    <property type="entry name" value="AMP-binding_CS"/>
</dbReference>
<dbReference type="InterPro" id="IPR010071">
    <property type="entry name" value="AA_adenyl_dom"/>
</dbReference>
<dbReference type="PROSITE" id="PS50075">
    <property type="entry name" value="CARRIER"/>
    <property type="match status" value="3"/>
</dbReference>
<dbReference type="GO" id="GO:0043041">
    <property type="term" value="P:amino acid activation for nonribosomal peptide biosynthetic process"/>
    <property type="evidence" value="ECO:0007669"/>
    <property type="project" value="TreeGrafter"/>
</dbReference>
<protein>
    <submittedName>
        <fullName evidence="6">Amino acid adenylation domain-containing protein</fullName>
    </submittedName>
</protein>
<keyword evidence="7" id="KW-1185">Reference proteome</keyword>